<dbReference type="InParanoid" id="A0A168P3Z5"/>
<protein>
    <recommendedName>
        <fullName evidence="4">Yeast cell wall synthesis Kre9/Knh1-like N-terminal domain-containing protein</fullName>
    </recommendedName>
</protein>
<sequence>MTSVMFYGILLMATLVMMVKANMSPSNPEPGTVWTSGKEYEITWGKVREEEEDNTEPAMNASWKNFRIDLMTGEDMDQVVLTNIAENVNSDAMKYKYTVPEVAPHAPIYFLMFTSEDGEFAWSTRFAIVGQDGKQETPENSSQPSGEKIPWGVGKLVSGSTPSTSEDDEIVAESLASASSAPSVRASAESHPLSSSAAMPSASLSNSVHASPSAISSVRKGDASVSVSKPMSDATSQHLASFTIVGAFVSSVVGLFLF</sequence>
<evidence type="ECO:0000259" key="4">
    <source>
        <dbReference type="Pfam" id="PF10342"/>
    </source>
</evidence>
<dbReference type="InterPro" id="IPR052982">
    <property type="entry name" value="SRP1/TIP1-like"/>
</dbReference>
<reference evidence="5" key="1">
    <citation type="submission" date="2016-04" db="EMBL/GenBank/DDBJ databases">
        <authorList>
            <person name="Evans L.H."/>
            <person name="Alamgir A."/>
            <person name="Owens N."/>
            <person name="Weber N.D."/>
            <person name="Virtaneva K."/>
            <person name="Barbian K."/>
            <person name="Babar A."/>
            <person name="Rosenke K."/>
        </authorList>
    </citation>
    <scope>NUCLEOTIDE SEQUENCE [LARGE SCALE GENOMIC DNA]</scope>
    <source>
        <strain evidence="5">CBS 101.48</strain>
    </source>
</reference>
<dbReference type="Proteomes" id="UP000078561">
    <property type="component" value="Unassembled WGS sequence"/>
</dbReference>
<evidence type="ECO:0000256" key="3">
    <source>
        <dbReference type="SAM" id="SignalP"/>
    </source>
</evidence>
<dbReference type="Pfam" id="PF10342">
    <property type="entry name" value="Kre9_KNH"/>
    <property type="match status" value="1"/>
</dbReference>
<gene>
    <name evidence="5" type="primary">ABSGL_07477.1 scaffold 8890</name>
</gene>
<feature type="chain" id="PRO_5007899565" description="Yeast cell wall synthesis Kre9/Knh1-like N-terminal domain-containing protein" evidence="3">
    <location>
        <begin position="22"/>
        <end position="258"/>
    </location>
</feature>
<keyword evidence="1 3" id="KW-0732">Signal</keyword>
<feature type="domain" description="Yeast cell wall synthesis Kre9/Knh1-like N-terminal" evidence="4">
    <location>
        <begin position="27"/>
        <end position="128"/>
    </location>
</feature>
<dbReference type="EMBL" id="LT553587">
    <property type="protein sequence ID" value="SAM01728.1"/>
    <property type="molecule type" value="Genomic_DNA"/>
</dbReference>
<dbReference type="PANTHER" id="PTHR40633:SF1">
    <property type="entry name" value="GPI ANCHORED SERINE-THREONINE RICH PROTEIN (AFU_ORTHOLOGUE AFUA_1G03630)"/>
    <property type="match status" value="1"/>
</dbReference>
<evidence type="ECO:0000313" key="6">
    <source>
        <dbReference type="Proteomes" id="UP000078561"/>
    </source>
</evidence>
<name>A0A168P3Z5_ABSGL</name>
<dbReference type="InterPro" id="IPR018466">
    <property type="entry name" value="Kre9/Knh1-like_N"/>
</dbReference>
<dbReference type="OMA" id="PYSHIYF"/>
<proteinExistence type="predicted"/>
<feature type="signal peptide" evidence="3">
    <location>
        <begin position="1"/>
        <end position="21"/>
    </location>
</feature>
<dbReference type="AlphaFoldDB" id="A0A168P3Z5"/>
<dbReference type="OrthoDB" id="2432613at2759"/>
<evidence type="ECO:0000256" key="2">
    <source>
        <dbReference type="SAM" id="MobiDB-lite"/>
    </source>
</evidence>
<accession>A0A168P3Z5</accession>
<feature type="region of interest" description="Disordered" evidence="2">
    <location>
        <begin position="132"/>
        <end position="176"/>
    </location>
</feature>
<evidence type="ECO:0000256" key="1">
    <source>
        <dbReference type="ARBA" id="ARBA00022729"/>
    </source>
</evidence>
<dbReference type="PANTHER" id="PTHR40633">
    <property type="entry name" value="MATRIX PROTEIN, PUTATIVE (AFU_ORTHOLOGUE AFUA_8G05410)-RELATED"/>
    <property type="match status" value="1"/>
</dbReference>
<evidence type="ECO:0000313" key="5">
    <source>
        <dbReference type="EMBL" id="SAM01728.1"/>
    </source>
</evidence>
<keyword evidence="6" id="KW-1185">Reference proteome</keyword>
<organism evidence="5">
    <name type="scientific">Absidia glauca</name>
    <name type="common">Pin mould</name>
    <dbReference type="NCBI Taxonomy" id="4829"/>
    <lineage>
        <taxon>Eukaryota</taxon>
        <taxon>Fungi</taxon>
        <taxon>Fungi incertae sedis</taxon>
        <taxon>Mucoromycota</taxon>
        <taxon>Mucoromycotina</taxon>
        <taxon>Mucoromycetes</taxon>
        <taxon>Mucorales</taxon>
        <taxon>Cunninghamellaceae</taxon>
        <taxon>Absidia</taxon>
    </lineage>
</organism>